<dbReference type="Gene3D" id="3.40.50.150">
    <property type="entry name" value="Vaccinia Virus protein VP39"/>
    <property type="match status" value="1"/>
</dbReference>
<keyword evidence="3" id="KW-1185">Reference proteome</keyword>
<dbReference type="InterPro" id="IPR023149">
    <property type="entry name" value="Trans_acon_MeTrfase_C"/>
</dbReference>
<dbReference type="PANTHER" id="PTHR43861">
    <property type="entry name" value="TRANS-ACONITATE 2-METHYLTRANSFERASE-RELATED"/>
    <property type="match status" value="1"/>
</dbReference>
<dbReference type="GO" id="GO:0008168">
    <property type="term" value="F:methyltransferase activity"/>
    <property type="evidence" value="ECO:0007669"/>
    <property type="project" value="UniProtKB-KW"/>
</dbReference>
<name>A0ABS7ZDI8_9MICO</name>
<reference evidence="2 3" key="1">
    <citation type="submission" date="2021-09" db="EMBL/GenBank/DDBJ databases">
        <title>Isoptericola luteus sp. nov., a novel bacterium isolated from Harbin, the capital city of Heilongjiang province.</title>
        <authorList>
            <person name="Li J."/>
        </authorList>
    </citation>
    <scope>NUCLEOTIDE SEQUENCE [LARGE SCALE GENOMIC DNA]</scope>
    <source>
        <strain evidence="2 3">NEAU-Y5</strain>
    </source>
</reference>
<dbReference type="Pfam" id="PF13489">
    <property type="entry name" value="Methyltransf_23"/>
    <property type="match status" value="1"/>
</dbReference>
<evidence type="ECO:0000256" key="1">
    <source>
        <dbReference type="SAM" id="MobiDB-lite"/>
    </source>
</evidence>
<dbReference type="RefSeq" id="WP_225564875.1">
    <property type="nucleotide sequence ID" value="NZ_JAIXCQ010000004.1"/>
</dbReference>
<dbReference type="EMBL" id="JAIXCQ010000004">
    <property type="protein sequence ID" value="MCA5893100.1"/>
    <property type="molecule type" value="Genomic_DNA"/>
</dbReference>
<dbReference type="Gene3D" id="1.10.150.290">
    <property type="entry name" value="S-adenosyl-L-methionine-dependent methyltransferases"/>
    <property type="match status" value="1"/>
</dbReference>
<dbReference type="PANTHER" id="PTHR43861:SF1">
    <property type="entry name" value="TRANS-ACONITATE 2-METHYLTRANSFERASE"/>
    <property type="match status" value="1"/>
</dbReference>
<dbReference type="GO" id="GO:0032259">
    <property type="term" value="P:methylation"/>
    <property type="evidence" value="ECO:0007669"/>
    <property type="project" value="UniProtKB-KW"/>
</dbReference>
<dbReference type="Proteomes" id="UP001319870">
    <property type="component" value="Unassembled WGS sequence"/>
</dbReference>
<gene>
    <name evidence="2" type="ORF">LEP48_06990</name>
</gene>
<feature type="region of interest" description="Disordered" evidence="1">
    <location>
        <begin position="269"/>
        <end position="289"/>
    </location>
</feature>
<dbReference type="InterPro" id="IPR029063">
    <property type="entry name" value="SAM-dependent_MTases_sf"/>
</dbReference>
<comment type="caution">
    <text evidence="2">The sequence shown here is derived from an EMBL/GenBank/DDBJ whole genome shotgun (WGS) entry which is preliminary data.</text>
</comment>
<accession>A0ABS7ZDI8</accession>
<proteinExistence type="predicted"/>
<evidence type="ECO:0000313" key="2">
    <source>
        <dbReference type="EMBL" id="MCA5893100.1"/>
    </source>
</evidence>
<dbReference type="CDD" id="cd02440">
    <property type="entry name" value="AdoMet_MTases"/>
    <property type="match status" value="1"/>
</dbReference>
<sequence>MSDWSPTAYLRYTDERSRPFAELLARVTGAGTAAPATVLDLGCGPGHLTALVRDRWPGAVVVGLDASPAMIEQARAGDPDGSYVLGDVRDVAAGALVAGLPERPDLVISNATLQWVPGHRDLLARLAARAAQTFAFSVPGNHDAPSHRTLREVAGRAPYADAVGPVERRAVGDPAEYLELLAGPGWSVDAWETTYTHVLDGEDPVLRWISATGAQPVLHALDAHDATHGTGLRRRFDADLGAALREAYPRRPFGTPLEFRRVFAVATRSGTGADDGPAGPGRDGRTVVA</sequence>
<dbReference type="SUPFAM" id="SSF53335">
    <property type="entry name" value="S-adenosyl-L-methionine-dependent methyltransferases"/>
    <property type="match status" value="1"/>
</dbReference>
<evidence type="ECO:0000313" key="3">
    <source>
        <dbReference type="Proteomes" id="UP001319870"/>
    </source>
</evidence>
<organism evidence="2 3">
    <name type="scientific">Isoptericola luteus</name>
    <dbReference type="NCBI Taxonomy" id="2879484"/>
    <lineage>
        <taxon>Bacteria</taxon>
        <taxon>Bacillati</taxon>
        <taxon>Actinomycetota</taxon>
        <taxon>Actinomycetes</taxon>
        <taxon>Micrococcales</taxon>
        <taxon>Promicromonosporaceae</taxon>
        <taxon>Isoptericola</taxon>
    </lineage>
</organism>
<keyword evidence="2" id="KW-0489">Methyltransferase</keyword>
<protein>
    <submittedName>
        <fullName evidence="2">Methyltransferase domain-containing protein</fullName>
    </submittedName>
</protein>
<keyword evidence="2" id="KW-0808">Transferase</keyword>